<gene>
    <name evidence="2" type="ORF">NDU88_001721</name>
</gene>
<keyword evidence="3" id="KW-1185">Reference proteome</keyword>
<accession>A0AAV7S856</accession>
<reference evidence="2" key="1">
    <citation type="journal article" date="2022" name="bioRxiv">
        <title>Sequencing and chromosome-scale assembly of the giantPleurodeles waltlgenome.</title>
        <authorList>
            <person name="Brown T."/>
            <person name="Elewa A."/>
            <person name="Iarovenko S."/>
            <person name="Subramanian E."/>
            <person name="Araus A.J."/>
            <person name="Petzold A."/>
            <person name="Susuki M."/>
            <person name="Suzuki K.-i.T."/>
            <person name="Hayashi T."/>
            <person name="Toyoda A."/>
            <person name="Oliveira C."/>
            <person name="Osipova E."/>
            <person name="Leigh N.D."/>
            <person name="Simon A."/>
            <person name="Yun M.H."/>
        </authorList>
    </citation>
    <scope>NUCLEOTIDE SEQUENCE</scope>
    <source>
        <strain evidence="2">20211129_DDA</strain>
        <tissue evidence="2">Liver</tissue>
    </source>
</reference>
<evidence type="ECO:0000313" key="3">
    <source>
        <dbReference type="Proteomes" id="UP001066276"/>
    </source>
</evidence>
<dbReference type="AlphaFoldDB" id="A0AAV7S856"/>
<evidence type="ECO:0000313" key="2">
    <source>
        <dbReference type="EMBL" id="KAJ1161234.1"/>
    </source>
</evidence>
<comment type="caution">
    <text evidence="2">The sequence shown here is derived from an EMBL/GenBank/DDBJ whole genome shotgun (WGS) entry which is preliminary data.</text>
</comment>
<evidence type="ECO:0000256" key="1">
    <source>
        <dbReference type="SAM" id="MobiDB-lite"/>
    </source>
</evidence>
<feature type="region of interest" description="Disordered" evidence="1">
    <location>
        <begin position="1"/>
        <end position="45"/>
    </location>
</feature>
<protein>
    <submittedName>
        <fullName evidence="2">Uncharacterized protein</fullName>
    </submittedName>
</protein>
<dbReference type="EMBL" id="JANPWB010000008">
    <property type="protein sequence ID" value="KAJ1161234.1"/>
    <property type="molecule type" value="Genomic_DNA"/>
</dbReference>
<organism evidence="2 3">
    <name type="scientific">Pleurodeles waltl</name>
    <name type="common">Iberian ribbed newt</name>
    <dbReference type="NCBI Taxonomy" id="8319"/>
    <lineage>
        <taxon>Eukaryota</taxon>
        <taxon>Metazoa</taxon>
        <taxon>Chordata</taxon>
        <taxon>Craniata</taxon>
        <taxon>Vertebrata</taxon>
        <taxon>Euteleostomi</taxon>
        <taxon>Amphibia</taxon>
        <taxon>Batrachia</taxon>
        <taxon>Caudata</taxon>
        <taxon>Salamandroidea</taxon>
        <taxon>Salamandridae</taxon>
        <taxon>Pleurodelinae</taxon>
        <taxon>Pleurodeles</taxon>
    </lineage>
</organism>
<name>A0AAV7S856_PLEWA</name>
<dbReference type="Proteomes" id="UP001066276">
    <property type="component" value="Chromosome 4_2"/>
</dbReference>
<proteinExistence type="predicted"/>
<sequence>MFSPSDPSYPRGIKTQTTSDPELVRTKIPPFPLPGGGGRSQPLRAVPGVQNQYQDRAEEGDTEPGVCTLVKTENRKGENEDCDIPDTGRQTTYGEDVSRTALDFSPLDFRLANTPRG</sequence>